<evidence type="ECO:0000313" key="2">
    <source>
        <dbReference type="EMBL" id="EJW73123.1"/>
    </source>
</evidence>
<feature type="compositionally biased region" description="Polar residues" evidence="1">
    <location>
        <begin position="22"/>
        <end position="36"/>
    </location>
</feature>
<dbReference type="EMBL" id="ADBV01014671">
    <property type="protein sequence ID" value="EJW73123.1"/>
    <property type="molecule type" value="Genomic_DNA"/>
</dbReference>
<reference evidence="3" key="1">
    <citation type="submission" date="2012-08" db="EMBL/GenBank/DDBJ databases">
        <title>The Genome Sequence of Wuchereria bancrofti.</title>
        <authorList>
            <person name="Nutman T.B."/>
            <person name="Fink D.L."/>
            <person name="Russ C."/>
            <person name="Young S."/>
            <person name="Zeng Q."/>
            <person name="Koehrsen M."/>
            <person name="Alvarado L."/>
            <person name="Berlin A."/>
            <person name="Chapman S.B."/>
            <person name="Chen Z."/>
            <person name="Freedman E."/>
            <person name="Gellesch M."/>
            <person name="Goldberg J."/>
            <person name="Griggs A."/>
            <person name="Gujja S."/>
            <person name="Heilman E.R."/>
            <person name="Heiman D."/>
            <person name="Hepburn T."/>
            <person name="Howarth C."/>
            <person name="Jen D."/>
            <person name="Larson L."/>
            <person name="Lewis B."/>
            <person name="Mehta T."/>
            <person name="Park D."/>
            <person name="Pearson M."/>
            <person name="Roberts A."/>
            <person name="Saif S."/>
            <person name="Shea T."/>
            <person name="Shenoy N."/>
            <person name="Sisk P."/>
            <person name="Stolte C."/>
            <person name="Sykes S."/>
            <person name="Walk T."/>
            <person name="White J."/>
            <person name="Yandava C."/>
            <person name="Haas B."/>
            <person name="Henn M.R."/>
            <person name="Nusbaum C."/>
            <person name="Birren B."/>
        </authorList>
    </citation>
    <scope>NUCLEOTIDE SEQUENCE [LARGE SCALE GENOMIC DNA]</scope>
    <source>
        <strain evidence="3">NA</strain>
    </source>
</reference>
<evidence type="ECO:0000313" key="3">
    <source>
        <dbReference type="Proteomes" id="UP000004810"/>
    </source>
</evidence>
<comment type="caution">
    <text evidence="2">The sequence shown here is derived from an EMBL/GenBank/DDBJ whole genome shotgun (WGS) entry which is preliminary data.</text>
</comment>
<name>J9DU09_WUCBA</name>
<feature type="non-terminal residue" evidence="2">
    <location>
        <position position="229"/>
    </location>
</feature>
<feature type="compositionally biased region" description="Pro residues" evidence="1">
    <location>
        <begin position="168"/>
        <end position="189"/>
    </location>
</feature>
<proteinExistence type="predicted"/>
<feature type="region of interest" description="Disordered" evidence="1">
    <location>
        <begin position="1"/>
        <end position="36"/>
    </location>
</feature>
<protein>
    <submittedName>
        <fullName evidence="2">WH1 domain-containing protein</fullName>
    </submittedName>
</protein>
<feature type="compositionally biased region" description="Pro residues" evidence="1">
    <location>
        <begin position="203"/>
        <end position="215"/>
    </location>
</feature>
<sequence>MVTSGSQNISGSLLPFGGRTHAVSTPHRTGITSMGTVPNIGGGTWTNFVTINRNKKEKHKAHLGWNQDGGFSQETYNYDPMDDSVKAVLRAAGENPERMSKDDLEFSKKFITGYQEVPKVQQPPAPMHHNYQRPFMTSSIINSPALSPVPPPPPPLLRREGFHITPVSRPPLKPPASSKPPARPLPQPPGAMNGTSTTYRPNDVPPPPPPPPPPSSSTYSLPTAAPPSS</sequence>
<organism evidence="2 3">
    <name type="scientific">Wuchereria bancrofti</name>
    <dbReference type="NCBI Taxonomy" id="6293"/>
    <lineage>
        <taxon>Eukaryota</taxon>
        <taxon>Metazoa</taxon>
        <taxon>Ecdysozoa</taxon>
        <taxon>Nematoda</taxon>
        <taxon>Chromadorea</taxon>
        <taxon>Rhabditida</taxon>
        <taxon>Spirurina</taxon>
        <taxon>Spiruromorpha</taxon>
        <taxon>Filarioidea</taxon>
        <taxon>Onchocercidae</taxon>
        <taxon>Wuchereria</taxon>
    </lineage>
</organism>
<dbReference type="InterPro" id="IPR036936">
    <property type="entry name" value="CRIB_dom_sf"/>
</dbReference>
<dbReference type="Proteomes" id="UP000004810">
    <property type="component" value="Unassembled WGS sequence"/>
</dbReference>
<gene>
    <name evidence="2" type="ORF">WUBG_15970</name>
</gene>
<feature type="compositionally biased region" description="Pro residues" evidence="1">
    <location>
        <begin position="147"/>
        <end position="156"/>
    </location>
</feature>
<evidence type="ECO:0000256" key="1">
    <source>
        <dbReference type="SAM" id="MobiDB-lite"/>
    </source>
</evidence>
<dbReference type="Gene3D" id="3.90.810.10">
    <property type="entry name" value="CRIB domain"/>
    <property type="match status" value="1"/>
</dbReference>
<feature type="compositionally biased region" description="Polar residues" evidence="1">
    <location>
        <begin position="1"/>
        <end position="11"/>
    </location>
</feature>
<dbReference type="AlphaFoldDB" id="J9DU09"/>
<feature type="region of interest" description="Disordered" evidence="1">
    <location>
        <begin position="142"/>
        <end position="229"/>
    </location>
</feature>
<accession>J9DU09</accession>